<proteinExistence type="predicted"/>
<comment type="caution">
    <text evidence="1">The sequence shown here is derived from an EMBL/GenBank/DDBJ whole genome shotgun (WGS) entry which is preliminary data.</text>
</comment>
<evidence type="ECO:0000313" key="1">
    <source>
        <dbReference type="EMBL" id="MFI7587100.1"/>
    </source>
</evidence>
<evidence type="ECO:0000313" key="2">
    <source>
        <dbReference type="Proteomes" id="UP001612915"/>
    </source>
</evidence>
<gene>
    <name evidence="1" type="ORF">ACIB24_08510</name>
</gene>
<keyword evidence="2" id="KW-1185">Reference proteome</keyword>
<organism evidence="1 2">
    <name type="scientific">Spongisporangium articulatum</name>
    <dbReference type="NCBI Taxonomy" id="3362603"/>
    <lineage>
        <taxon>Bacteria</taxon>
        <taxon>Bacillati</taxon>
        <taxon>Actinomycetota</taxon>
        <taxon>Actinomycetes</taxon>
        <taxon>Kineosporiales</taxon>
        <taxon>Kineosporiaceae</taxon>
        <taxon>Spongisporangium</taxon>
    </lineage>
</organism>
<protein>
    <recommendedName>
        <fullName evidence="3">DUF1795 domain-containing protein</fullName>
    </recommendedName>
</protein>
<sequence>MPAAVYVLAALVAVAVAVRLGLLSRLMGGADLSAREADSPELESLGLEYPPLAYNPVLTGAPRIDRCLIRLELPRSPQKVAREILDRRTRGRHELIERGWSGGSIVPARTAEARLVSGEMGVGLWHLNRAAINVYLLPTPDGCVMYVLASAREGLYRSRGAHEAARVVQDLVRPSR</sequence>
<dbReference type="RefSeq" id="WP_398278076.1">
    <property type="nucleotide sequence ID" value="NZ_JBITLV010000002.1"/>
</dbReference>
<evidence type="ECO:0008006" key="3">
    <source>
        <dbReference type="Google" id="ProtNLM"/>
    </source>
</evidence>
<accession>A0ABW8AL67</accession>
<dbReference type="EMBL" id="JBITLV010000002">
    <property type="protein sequence ID" value="MFI7587100.1"/>
    <property type="molecule type" value="Genomic_DNA"/>
</dbReference>
<dbReference type="Proteomes" id="UP001612915">
    <property type="component" value="Unassembled WGS sequence"/>
</dbReference>
<name>A0ABW8AL67_9ACTN</name>
<reference evidence="1 2" key="1">
    <citation type="submission" date="2024-10" db="EMBL/GenBank/DDBJ databases">
        <title>The Natural Products Discovery Center: Release of the First 8490 Sequenced Strains for Exploring Actinobacteria Biosynthetic Diversity.</title>
        <authorList>
            <person name="Kalkreuter E."/>
            <person name="Kautsar S.A."/>
            <person name="Yang D."/>
            <person name="Bader C.D."/>
            <person name="Teijaro C.N."/>
            <person name="Fluegel L."/>
            <person name="Davis C.M."/>
            <person name="Simpson J.R."/>
            <person name="Lauterbach L."/>
            <person name="Steele A.D."/>
            <person name="Gui C."/>
            <person name="Meng S."/>
            <person name="Li G."/>
            <person name="Viehrig K."/>
            <person name="Ye F."/>
            <person name="Su P."/>
            <person name="Kiefer A.F."/>
            <person name="Nichols A."/>
            <person name="Cepeda A.J."/>
            <person name="Yan W."/>
            <person name="Fan B."/>
            <person name="Jiang Y."/>
            <person name="Adhikari A."/>
            <person name="Zheng C.-J."/>
            <person name="Schuster L."/>
            <person name="Cowan T.M."/>
            <person name="Smanski M.J."/>
            <person name="Chevrette M.G."/>
            <person name="De Carvalho L.P.S."/>
            <person name="Shen B."/>
        </authorList>
    </citation>
    <scope>NUCLEOTIDE SEQUENCE [LARGE SCALE GENOMIC DNA]</scope>
    <source>
        <strain evidence="1 2">NPDC049639</strain>
    </source>
</reference>